<evidence type="ECO:0000256" key="1">
    <source>
        <dbReference type="ARBA" id="ARBA00022448"/>
    </source>
</evidence>
<evidence type="ECO:0000256" key="2">
    <source>
        <dbReference type="ARBA" id="ARBA00022617"/>
    </source>
</evidence>
<dbReference type="GO" id="GO:0019825">
    <property type="term" value="F:oxygen binding"/>
    <property type="evidence" value="ECO:0007669"/>
    <property type="project" value="InterPro"/>
</dbReference>
<evidence type="ECO:0000313" key="6">
    <source>
        <dbReference type="EMBL" id="CAB1368559.1"/>
    </source>
</evidence>
<dbReference type="KEGG" id="doe:DENOEST_1394"/>
<dbReference type="GO" id="GO:0020037">
    <property type="term" value="F:heme binding"/>
    <property type="evidence" value="ECO:0007669"/>
    <property type="project" value="InterPro"/>
</dbReference>
<keyword evidence="4" id="KW-0408">Iron</keyword>
<gene>
    <name evidence="6" type="primary">yjbI</name>
    <name evidence="6" type="ORF">DENOEST_1394</name>
</gene>
<dbReference type="OrthoDB" id="9790913at2"/>
<keyword evidence="1" id="KW-0813">Transport</keyword>
<reference evidence="6 7" key="1">
    <citation type="submission" date="2020-03" db="EMBL/GenBank/DDBJ databases">
        <authorList>
            <consortium name="Genoscope - CEA"/>
            <person name="William W."/>
        </authorList>
    </citation>
    <scope>NUCLEOTIDE SEQUENCE [LARGE SCALE GENOMIC DNA]</scope>
    <source>
        <strain evidence="7">DSM 16959</strain>
    </source>
</reference>
<evidence type="ECO:0000256" key="5">
    <source>
        <dbReference type="ARBA" id="ARBA00034496"/>
    </source>
</evidence>
<protein>
    <submittedName>
        <fullName evidence="6">Group 2 truncated hemoglobin YjbI</fullName>
    </submittedName>
</protein>
<dbReference type="EMBL" id="LR778301">
    <property type="protein sequence ID" value="CAB1368559.1"/>
    <property type="molecule type" value="Genomic_DNA"/>
</dbReference>
<keyword evidence="3" id="KW-0479">Metal-binding</keyword>
<dbReference type="Pfam" id="PF01152">
    <property type="entry name" value="Bac_globin"/>
    <property type="match status" value="1"/>
</dbReference>
<evidence type="ECO:0000313" key="7">
    <source>
        <dbReference type="Proteomes" id="UP000515733"/>
    </source>
</evidence>
<dbReference type="CDD" id="cd14773">
    <property type="entry name" value="TrHb2_PhHbO-like_O"/>
    <property type="match status" value="1"/>
</dbReference>
<dbReference type="InterPro" id="IPR001486">
    <property type="entry name" value="Hemoglobin_trunc"/>
</dbReference>
<dbReference type="Proteomes" id="UP000515733">
    <property type="component" value="Chromosome"/>
</dbReference>
<sequence>MNTAKTQTPYEALGGATGLRQLVHRFYQLMDTLPEAWEIRRLHPDSLAGSEDKLFMYLSGYLGGPNLFIEKFGHPQLRARHLPFSIGVTERDQWLMCMNQALAEQAADPTLREALFKALAGLADHMRNRPESED</sequence>
<proteinExistence type="inferred from homology"/>
<comment type="similarity">
    <text evidence="5">Belongs to the truncated hemoglobin family. Group II subfamily.</text>
</comment>
<name>A0A6S6Y060_9PROT</name>
<accession>A0A6S6Y060</accession>
<dbReference type="InterPro" id="IPR012292">
    <property type="entry name" value="Globin/Proto"/>
</dbReference>
<dbReference type="PANTHER" id="PTHR47366:SF1">
    <property type="entry name" value="TWO-ON-TWO HEMOGLOBIN-3"/>
    <property type="match status" value="1"/>
</dbReference>
<evidence type="ECO:0000256" key="4">
    <source>
        <dbReference type="ARBA" id="ARBA00023004"/>
    </source>
</evidence>
<dbReference type="InterPro" id="IPR009050">
    <property type="entry name" value="Globin-like_sf"/>
</dbReference>
<dbReference type="SUPFAM" id="SSF46458">
    <property type="entry name" value="Globin-like"/>
    <property type="match status" value="1"/>
</dbReference>
<dbReference type="PANTHER" id="PTHR47366">
    <property type="entry name" value="TWO-ON-TWO HEMOGLOBIN-3"/>
    <property type="match status" value="1"/>
</dbReference>
<dbReference type="Gene3D" id="1.10.490.10">
    <property type="entry name" value="Globins"/>
    <property type="match status" value="1"/>
</dbReference>
<dbReference type="GO" id="GO:0046872">
    <property type="term" value="F:metal ion binding"/>
    <property type="evidence" value="ECO:0007669"/>
    <property type="project" value="UniProtKB-KW"/>
</dbReference>
<organism evidence="6 7">
    <name type="scientific">Denitratisoma oestradiolicum</name>
    <dbReference type="NCBI Taxonomy" id="311182"/>
    <lineage>
        <taxon>Bacteria</taxon>
        <taxon>Pseudomonadati</taxon>
        <taxon>Pseudomonadota</taxon>
        <taxon>Betaproteobacteria</taxon>
        <taxon>Nitrosomonadales</taxon>
        <taxon>Sterolibacteriaceae</taxon>
        <taxon>Denitratisoma</taxon>
    </lineage>
</organism>
<dbReference type="GO" id="GO:0005344">
    <property type="term" value="F:oxygen carrier activity"/>
    <property type="evidence" value="ECO:0007669"/>
    <property type="project" value="InterPro"/>
</dbReference>
<keyword evidence="7" id="KW-1185">Reference proteome</keyword>
<dbReference type="AlphaFoldDB" id="A0A6S6Y060"/>
<dbReference type="RefSeq" id="WP_145769665.1">
    <property type="nucleotide sequence ID" value="NZ_LR778301.1"/>
</dbReference>
<dbReference type="InterPro" id="IPR044203">
    <property type="entry name" value="GlbO/GLB3-like"/>
</dbReference>
<keyword evidence="2" id="KW-0349">Heme</keyword>
<evidence type="ECO:0000256" key="3">
    <source>
        <dbReference type="ARBA" id="ARBA00022723"/>
    </source>
</evidence>